<evidence type="ECO:0000259" key="2">
    <source>
        <dbReference type="Pfam" id="PF20151"/>
    </source>
</evidence>
<name>M2R3Y4_CERS8</name>
<dbReference type="Proteomes" id="UP000016930">
    <property type="component" value="Unassembled WGS sequence"/>
</dbReference>
<keyword evidence="1" id="KW-1133">Transmembrane helix</keyword>
<feature type="transmembrane region" description="Helical" evidence="1">
    <location>
        <begin position="187"/>
        <end position="208"/>
    </location>
</feature>
<organism evidence="3 4">
    <name type="scientific">Ceriporiopsis subvermispora (strain B)</name>
    <name type="common">White-rot fungus</name>
    <name type="synonym">Gelatoporia subvermispora</name>
    <dbReference type="NCBI Taxonomy" id="914234"/>
    <lineage>
        <taxon>Eukaryota</taxon>
        <taxon>Fungi</taxon>
        <taxon>Dikarya</taxon>
        <taxon>Basidiomycota</taxon>
        <taxon>Agaricomycotina</taxon>
        <taxon>Agaricomycetes</taxon>
        <taxon>Polyporales</taxon>
        <taxon>Gelatoporiaceae</taxon>
        <taxon>Gelatoporia</taxon>
    </lineage>
</organism>
<keyword evidence="1" id="KW-0472">Membrane</keyword>
<dbReference type="EMBL" id="KB445805">
    <property type="protein sequence ID" value="EMD33636.1"/>
    <property type="molecule type" value="Genomic_DNA"/>
</dbReference>
<sequence length="339" mass="37083">MGLRFLAAPSRPKDLASTRMSFQYNQSEIIQALESGWIETVCGISACALITYDHLSTLSREVNLIWSQKLSSVTILFHINRWVIFMWGILNVVDDSLPLGTIPSCVGLSDLGCMFELILGTVWAVFSAIRLYAVSGGNIPLAAVVLLLDIVPVGLDAYSYFGATWYAITGAECYDGLTISQSTNSKFAISAGVASVAADIIVLVVTWLKTYGIRRQSARHGIQSPLTTLLIQDGTGLLLLNILNIVGQTTNAFVYAASFSTPLTSFIITHFFLNLRQVAHETGTDSLERTSPRHIPQSNAIDSPRLSEVLENRSAMGSRTLISMTIKWISTKRSRRSTI</sequence>
<evidence type="ECO:0000256" key="1">
    <source>
        <dbReference type="SAM" id="Phobius"/>
    </source>
</evidence>
<evidence type="ECO:0000313" key="3">
    <source>
        <dbReference type="EMBL" id="EMD33636.1"/>
    </source>
</evidence>
<feature type="transmembrane region" description="Helical" evidence="1">
    <location>
        <begin position="252"/>
        <end position="273"/>
    </location>
</feature>
<gene>
    <name evidence="3" type="ORF">CERSUDRAFT_67814</name>
</gene>
<feature type="domain" description="DUF6533" evidence="2">
    <location>
        <begin position="42"/>
        <end position="85"/>
    </location>
</feature>
<dbReference type="OrthoDB" id="2755049at2759"/>
<accession>M2R3Y4</accession>
<protein>
    <recommendedName>
        <fullName evidence="2">DUF6533 domain-containing protein</fullName>
    </recommendedName>
</protein>
<dbReference type="AlphaFoldDB" id="M2R3Y4"/>
<dbReference type="HOGENOM" id="CLU_053360_1_0_1"/>
<evidence type="ECO:0000313" key="4">
    <source>
        <dbReference type="Proteomes" id="UP000016930"/>
    </source>
</evidence>
<keyword evidence="4" id="KW-1185">Reference proteome</keyword>
<dbReference type="STRING" id="914234.M2R3Y4"/>
<dbReference type="InterPro" id="IPR045340">
    <property type="entry name" value="DUF6533"/>
</dbReference>
<feature type="transmembrane region" description="Helical" evidence="1">
    <location>
        <begin position="109"/>
        <end position="129"/>
    </location>
</feature>
<proteinExistence type="predicted"/>
<keyword evidence="1" id="KW-0812">Transmembrane</keyword>
<feature type="transmembrane region" description="Helical" evidence="1">
    <location>
        <begin position="229"/>
        <end position="246"/>
    </location>
</feature>
<dbReference type="Pfam" id="PF20151">
    <property type="entry name" value="DUF6533"/>
    <property type="match status" value="1"/>
</dbReference>
<reference evidence="3 4" key="1">
    <citation type="journal article" date="2012" name="Proc. Natl. Acad. Sci. U.S.A.">
        <title>Comparative genomics of Ceriporiopsis subvermispora and Phanerochaete chrysosporium provide insight into selective ligninolysis.</title>
        <authorList>
            <person name="Fernandez-Fueyo E."/>
            <person name="Ruiz-Duenas F.J."/>
            <person name="Ferreira P."/>
            <person name="Floudas D."/>
            <person name="Hibbett D.S."/>
            <person name="Canessa P."/>
            <person name="Larrondo L.F."/>
            <person name="James T.Y."/>
            <person name="Seelenfreund D."/>
            <person name="Lobos S."/>
            <person name="Polanco R."/>
            <person name="Tello M."/>
            <person name="Honda Y."/>
            <person name="Watanabe T."/>
            <person name="Watanabe T."/>
            <person name="Ryu J.S."/>
            <person name="Kubicek C.P."/>
            <person name="Schmoll M."/>
            <person name="Gaskell J."/>
            <person name="Hammel K.E."/>
            <person name="St John F.J."/>
            <person name="Vanden Wymelenberg A."/>
            <person name="Sabat G."/>
            <person name="Splinter BonDurant S."/>
            <person name="Syed K."/>
            <person name="Yadav J.S."/>
            <person name="Doddapaneni H."/>
            <person name="Subramanian V."/>
            <person name="Lavin J.L."/>
            <person name="Oguiza J.A."/>
            <person name="Perez G."/>
            <person name="Pisabarro A.G."/>
            <person name="Ramirez L."/>
            <person name="Santoyo F."/>
            <person name="Master E."/>
            <person name="Coutinho P.M."/>
            <person name="Henrissat B."/>
            <person name="Lombard V."/>
            <person name="Magnuson J.K."/>
            <person name="Kuees U."/>
            <person name="Hori C."/>
            <person name="Igarashi K."/>
            <person name="Samejima M."/>
            <person name="Held B.W."/>
            <person name="Barry K.W."/>
            <person name="LaButti K.M."/>
            <person name="Lapidus A."/>
            <person name="Lindquist E.A."/>
            <person name="Lucas S.M."/>
            <person name="Riley R."/>
            <person name="Salamov A.A."/>
            <person name="Hoffmeister D."/>
            <person name="Schwenk D."/>
            <person name="Hadar Y."/>
            <person name="Yarden O."/>
            <person name="de Vries R.P."/>
            <person name="Wiebenga A."/>
            <person name="Stenlid J."/>
            <person name="Eastwood D."/>
            <person name="Grigoriev I.V."/>
            <person name="Berka R.M."/>
            <person name="Blanchette R.A."/>
            <person name="Kersten P."/>
            <person name="Martinez A.T."/>
            <person name="Vicuna R."/>
            <person name="Cullen D."/>
        </authorList>
    </citation>
    <scope>NUCLEOTIDE SEQUENCE [LARGE SCALE GENOMIC DNA]</scope>
    <source>
        <strain evidence="3 4">B</strain>
    </source>
</reference>
<feature type="transmembrane region" description="Helical" evidence="1">
    <location>
        <begin position="70"/>
        <end position="89"/>
    </location>
</feature>
<feature type="transmembrane region" description="Helical" evidence="1">
    <location>
        <begin position="141"/>
        <end position="167"/>
    </location>
</feature>